<dbReference type="Pfam" id="PF22608">
    <property type="entry name" value="DNAX_ATPase_lid"/>
    <property type="match status" value="1"/>
</dbReference>
<name>A0A0G1TYW0_9BACT</name>
<feature type="domain" description="DNA polymerase III subunit tau-like C-terminal" evidence="1">
    <location>
        <begin position="200"/>
        <end position="282"/>
    </location>
</feature>
<feature type="non-terminal residue" evidence="3">
    <location>
        <position position="1"/>
    </location>
</feature>
<proteinExistence type="predicted"/>
<dbReference type="InterPro" id="IPR048448">
    <property type="entry name" value="DnaX-like_C"/>
</dbReference>
<organism evidence="3 4">
    <name type="scientific">Candidatus Gottesmanbacteria bacterium GW2011_GWA2_47_9</name>
    <dbReference type="NCBI Taxonomy" id="1618445"/>
    <lineage>
        <taxon>Bacteria</taxon>
        <taxon>Candidatus Gottesmaniibacteriota</taxon>
    </lineage>
</organism>
<reference evidence="3 4" key="1">
    <citation type="journal article" date="2015" name="Nature">
        <title>rRNA introns, odd ribosomes, and small enigmatic genomes across a large radiation of phyla.</title>
        <authorList>
            <person name="Brown C.T."/>
            <person name="Hug L.A."/>
            <person name="Thomas B.C."/>
            <person name="Sharon I."/>
            <person name="Castelle C.J."/>
            <person name="Singh A."/>
            <person name="Wilkins M.J."/>
            <person name="Williams K.H."/>
            <person name="Banfield J.F."/>
        </authorList>
    </citation>
    <scope>NUCLEOTIDE SEQUENCE [LARGE SCALE GENOMIC DNA]</scope>
</reference>
<gene>
    <name evidence="3" type="ORF">UY16_C0042G0014</name>
</gene>
<dbReference type="Pfam" id="PF20964">
    <property type="entry name" value="DnaX_C"/>
    <property type="match status" value="1"/>
</dbReference>
<protein>
    <submittedName>
        <fullName evidence="3">Polymerase III gamma and tau subunit protein</fullName>
    </submittedName>
</protein>
<evidence type="ECO:0000259" key="2">
    <source>
        <dbReference type="Pfam" id="PF22608"/>
    </source>
</evidence>
<sequence>ELMHSLKRIVKAEKLSVDDAALTLITQSVDGSFRDAVKILEQVSFHKGNIDEKIVRSYLSLATEQSVAEFVSLFLAKKPKEALGLVDELNKSGSDIKSFLVMALKELHTMLVGVVQGNDVGWTVRDLQAAIKALSAAYGEMRTSPIASLPLELAVVEYSEEVSSIKYQVSREEKRKEDMVQSQKDRIPERVDDHKTLGLLTLEKLTEHWRDVIESMKPFNHSVAGVLRSARPVTVKDGIVTIEAFYKFHQEKLSEAKTREALAEMLKKLFGEKIKVEITLGKK</sequence>
<dbReference type="AlphaFoldDB" id="A0A0G1TYW0"/>
<dbReference type="EMBL" id="LCOY01000042">
    <property type="protein sequence ID" value="KKU87016.1"/>
    <property type="molecule type" value="Genomic_DNA"/>
</dbReference>
<evidence type="ECO:0000259" key="1">
    <source>
        <dbReference type="Pfam" id="PF20964"/>
    </source>
</evidence>
<dbReference type="Gene3D" id="1.10.8.60">
    <property type="match status" value="1"/>
</dbReference>
<dbReference type="InterPro" id="IPR045085">
    <property type="entry name" value="HLD_clamp_pol_III_gamma_tau"/>
</dbReference>
<dbReference type="Proteomes" id="UP000034739">
    <property type="component" value="Unassembled WGS sequence"/>
</dbReference>
<feature type="domain" description="DNA polymerase III subunit gamma/tau helical lid" evidence="2">
    <location>
        <begin position="4"/>
        <end position="42"/>
    </location>
</feature>
<comment type="caution">
    <text evidence="3">The sequence shown here is derived from an EMBL/GenBank/DDBJ whole genome shotgun (WGS) entry which is preliminary data.</text>
</comment>
<accession>A0A0G1TYW0</accession>
<evidence type="ECO:0000313" key="3">
    <source>
        <dbReference type="EMBL" id="KKU87016.1"/>
    </source>
</evidence>
<evidence type="ECO:0000313" key="4">
    <source>
        <dbReference type="Proteomes" id="UP000034739"/>
    </source>
</evidence>